<dbReference type="PANTHER" id="PTHR34605:SF4">
    <property type="entry name" value="DNA ADENINE METHYLTRANSFERASE"/>
    <property type="match status" value="1"/>
</dbReference>
<dbReference type="RefSeq" id="XP_002958341.1">
    <property type="nucleotide sequence ID" value="XM_002958295.1"/>
</dbReference>
<dbReference type="InterPro" id="IPR052925">
    <property type="entry name" value="Phage_Integrase-like_Recomb"/>
</dbReference>
<name>D8UI71_VOLCA</name>
<gene>
    <name evidence="1" type="ORF">VOLCADRAFT_99598</name>
</gene>
<dbReference type="OrthoDB" id="542329at2759"/>
<dbReference type="InParanoid" id="D8UI71"/>
<accession>D8UI71</accession>
<dbReference type="AlphaFoldDB" id="D8UI71"/>
<dbReference type="EMBL" id="GL378412">
    <property type="protein sequence ID" value="EFJ40563.1"/>
    <property type="molecule type" value="Genomic_DNA"/>
</dbReference>
<dbReference type="Proteomes" id="UP000001058">
    <property type="component" value="Unassembled WGS sequence"/>
</dbReference>
<sequence>MSRTWRLFVANLTGWGPGPTDIILVRQDHGRESPADRPAHEWPPGHHCTLQGPVLPSRSYAALAEVRWLPQTASISRRRRETTPPTSPMDPVWRVPLTGIREAPLHSPSYAAFRTRLLKMVSLAGITWHIKAHSMCIGGNSTAADRGVPATLPAELHKAHGCWCTDAMVQHYTRRDTAAKLEVSRRLGLAASTFEST</sequence>
<proteinExistence type="predicted"/>
<dbReference type="KEGG" id="vcn:VOLCADRAFT_99598"/>
<evidence type="ECO:0000313" key="1">
    <source>
        <dbReference type="EMBL" id="EFJ40563.1"/>
    </source>
</evidence>
<organism evidence="2">
    <name type="scientific">Volvox carteri f. nagariensis</name>
    <dbReference type="NCBI Taxonomy" id="3068"/>
    <lineage>
        <taxon>Eukaryota</taxon>
        <taxon>Viridiplantae</taxon>
        <taxon>Chlorophyta</taxon>
        <taxon>core chlorophytes</taxon>
        <taxon>Chlorophyceae</taxon>
        <taxon>CS clade</taxon>
        <taxon>Chlamydomonadales</taxon>
        <taxon>Volvocaceae</taxon>
        <taxon>Volvox</taxon>
    </lineage>
</organism>
<evidence type="ECO:0000313" key="2">
    <source>
        <dbReference type="Proteomes" id="UP000001058"/>
    </source>
</evidence>
<dbReference type="GeneID" id="9620964"/>
<reference evidence="1 2" key="1">
    <citation type="journal article" date="2010" name="Science">
        <title>Genomic analysis of organismal complexity in the multicellular green alga Volvox carteri.</title>
        <authorList>
            <person name="Prochnik S.E."/>
            <person name="Umen J."/>
            <person name="Nedelcu A.M."/>
            <person name="Hallmann A."/>
            <person name="Miller S.M."/>
            <person name="Nishii I."/>
            <person name="Ferris P."/>
            <person name="Kuo A."/>
            <person name="Mitros T."/>
            <person name="Fritz-Laylin L.K."/>
            <person name="Hellsten U."/>
            <person name="Chapman J."/>
            <person name="Simakov O."/>
            <person name="Rensing S.A."/>
            <person name="Terry A."/>
            <person name="Pangilinan J."/>
            <person name="Kapitonov V."/>
            <person name="Jurka J."/>
            <person name="Salamov A."/>
            <person name="Shapiro H."/>
            <person name="Schmutz J."/>
            <person name="Grimwood J."/>
            <person name="Lindquist E."/>
            <person name="Lucas S."/>
            <person name="Grigoriev I.V."/>
            <person name="Schmitt R."/>
            <person name="Kirk D."/>
            <person name="Rokhsar D.S."/>
        </authorList>
    </citation>
    <scope>NUCLEOTIDE SEQUENCE [LARGE SCALE GENOMIC DNA]</scope>
    <source>
        <strain evidence="2">f. Nagariensis / Eve</strain>
    </source>
</reference>
<protein>
    <submittedName>
        <fullName evidence="1">Uncharacterized protein</fullName>
    </submittedName>
</protein>
<dbReference type="PANTHER" id="PTHR34605">
    <property type="entry name" value="PHAGE_INTEGRASE DOMAIN-CONTAINING PROTEIN"/>
    <property type="match status" value="1"/>
</dbReference>
<keyword evidence="2" id="KW-1185">Reference proteome</keyword>